<reference evidence="2 3" key="1">
    <citation type="submission" date="2022-06" db="EMBL/GenBank/DDBJ databases">
        <title>Isolation of gut microbiota from human fecal samples.</title>
        <authorList>
            <person name="Pamer E.G."/>
            <person name="Barat B."/>
            <person name="Waligurski E."/>
            <person name="Medina S."/>
            <person name="Paddock L."/>
            <person name="Mostad J."/>
        </authorList>
    </citation>
    <scope>NUCLEOTIDE SEQUENCE [LARGE SCALE GENOMIC DNA]</scope>
    <source>
        <strain evidence="2 3">DFI.9.73</strain>
    </source>
</reference>
<proteinExistence type="predicted"/>
<accession>A0ABT1RWI3</accession>
<sequence length="164" mass="18122">MEGIVQSLVDFFSNTIPAELTVFTLSLMPIIELRGGILAAKLLDLNMWRAFFICLVGTILPTPFILLFINKIFDWMRNTRFVKLVNRLEAKGRSKFDKINRYKTLGLLIFVAIPLPGTGAWTGSLAAALMKMDFKSAMISVAGGTLVADIIMCLLSYGVLGMVL</sequence>
<comment type="caution">
    <text evidence="2">The sequence shown here is derived from an EMBL/GenBank/DDBJ whole genome shotgun (WGS) entry which is preliminary data.</text>
</comment>
<keyword evidence="3" id="KW-1185">Reference proteome</keyword>
<keyword evidence="1" id="KW-0812">Transmembrane</keyword>
<feature type="transmembrane region" description="Helical" evidence="1">
    <location>
        <begin position="136"/>
        <end position="160"/>
    </location>
</feature>
<feature type="transmembrane region" description="Helical" evidence="1">
    <location>
        <begin position="50"/>
        <end position="73"/>
    </location>
</feature>
<name>A0ABT1RWI3_9FIRM</name>
<keyword evidence="1" id="KW-0472">Membrane</keyword>
<dbReference type="Pfam" id="PF06695">
    <property type="entry name" value="Sm_multidrug_ex"/>
    <property type="match status" value="1"/>
</dbReference>
<keyword evidence="1" id="KW-1133">Transmembrane helix</keyword>
<feature type="transmembrane region" description="Helical" evidence="1">
    <location>
        <begin position="105"/>
        <end position="130"/>
    </location>
</feature>
<dbReference type="GeneID" id="90533015"/>
<protein>
    <submittedName>
        <fullName evidence="2">Small multi-drug export protein</fullName>
    </submittedName>
</protein>
<dbReference type="PANTHER" id="PTHR36007">
    <property type="entry name" value="TRANSPORT PROTEIN-RELATED"/>
    <property type="match status" value="1"/>
</dbReference>
<evidence type="ECO:0000313" key="3">
    <source>
        <dbReference type="Proteomes" id="UP001524473"/>
    </source>
</evidence>
<dbReference type="EMBL" id="JANFZH010000006">
    <property type="protein sequence ID" value="MCQ4839031.1"/>
    <property type="molecule type" value="Genomic_DNA"/>
</dbReference>
<dbReference type="RefSeq" id="WP_066865627.1">
    <property type="nucleotide sequence ID" value="NZ_CABKVV010000014.1"/>
</dbReference>
<gene>
    <name evidence="2" type="ORF">NE695_03760</name>
</gene>
<evidence type="ECO:0000313" key="2">
    <source>
        <dbReference type="EMBL" id="MCQ4839031.1"/>
    </source>
</evidence>
<evidence type="ECO:0000256" key="1">
    <source>
        <dbReference type="SAM" id="Phobius"/>
    </source>
</evidence>
<dbReference type="PANTHER" id="PTHR36007:SF2">
    <property type="entry name" value="TRANSPORT PROTEIN-RELATED"/>
    <property type="match status" value="1"/>
</dbReference>
<organism evidence="2 3">
    <name type="scientific">Neglectibacter timonensis</name>
    <dbReference type="NCBI Taxonomy" id="1776382"/>
    <lineage>
        <taxon>Bacteria</taxon>
        <taxon>Bacillati</taxon>
        <taxon>Bacillota</taxon>
        <taxon>Clostridia</taxon>
        <taxon>Eubacteriales</taxon>
        <taxon>Oscillospiraceae</taxon>
        <taxon>Neglectibacter</taxon>
    </lineage>
</organism>
<dbReference type="InterPro" id="IPR009577">
    <property type="entry name" value="Sm_multidrug_ex"/>
</dbReference>
<dbReference type="Proteomes" id="UP001524473">
    <property type="component" value="Unassembled WGS sequence"/>
</dbReference>